<evidence type="ECO:0000313" key="8">
    <source>
        <dbReference type="EMBL" id="WWD17377.1"/>
    </source>
</evidence>
<dbReference type="RefSeq" id="XP_031863188.2">
    <property type="nucleotide sequence ID" value="XM_032002251.2"/>
</dbReference>
<organism evidence="8 9">
    <name type="scientific">Kwoniella shandongensis</name>
    <dbReference type="NCBI Taxonomy" id="1734106"/>
    <lineage>
        <taxon>Eukaryota</taxon>
        <taxon>Fungi</taxon>
        <taxon>Dikarya</taxon>
        <taxon>Basidiomycota</taxon>
        <taxon>Agaricomycotina</taxon>
        <taxon>Tremellomycetes</taxon>
        <taxon>Tremellales</taxon>
        <taxon>Cryptococcaceae</taxon>
        <taxon>Kwoniella</taxon>
    </lineage>
</organism>
<dbReference type="GeneID" id="43586361"/>
<evidence type="ECO:0008006" key="10">
    <source>
        <dbReference type="Google" id="ProtNLM"/>
    </source>
</evidence>
<dbReference type="GO" id="GO:0004519">
    <property type="term" value="F:endonuclease activity"/>
    <property type="evidence" value="ECO:0007669"/>
    <property type="project" value="UniProtKB-KW"/>
</dbReference>
<keyword evidence="6" id="KW-1015">Disulfide bond</keyword>
<dbReference type="Pfam" id="PF02265">
    <property type="entry name" value="S1-P1_nuclease"/>
    <property type="match status" value="1"/>
</dbReference>
<dbReference type="GO" id="GO:0003676">
    <property type="term" value="F:nucleic acid binding"/>
    <property type="evidence" value="ECO:0007669"/>
    <property type="project" value="InterPro"/>
</dbReference>
<gene>
    <name evidence="8" type="ORF">CI109_101818</name>
</gene>
<dbReference type="SUPFAM" id="SSF48537">
    <property type="entry name" value="Phospholipase C/P1 nuclease"/>
    <property type="match status" value="1"/>
</dbReference>
<evidence type="ECO:0000256" key="1">
    <source>
        <dbReference type="ARBA" id="ARBA00009547"/>
    </source>
</evidence>
<reference evidence="8" key="2">
    <citation type="submission" date="2024-01" db="EMBL/GenBank/DDBJ databases">
        <title>Comparative genomics of Cryptococcus and Kwoniella reveals pathogenesis evolution and contrasting modes of karyotype evolution via chromosome fusion or intercentromeric recombination.</title>
        <authorList>
            <person name="Coelho M.A."/>
            <person name="David-Palma M."/>
            <person name="Shea T."/>
            <person name="Bowers K."/>
            <person name="McGinley-Smith S."/>
            <person name="Mohammad A.W."/>
            <person name="Gnirke A."/>
            <person name="Yurkov A.M."/>
            <person name="Nowrousian M."/>
            <person name="Sun S."/>
            <person name="Cuomo C.A."/>
            <person name="Heitman J."/>
        </authorList>
    </citation>
    <scope>NUCLEOTIDE SEQUENCE</scope>
    <source>
        <strain evidence="8">CBS 12478</strain>
    </source>
</reference>
<dbReference type="PANTHER" id="PTHR33146:SF29">
    <property type="entry name" value="S1_P1 NUCLEASE"/>
    <property type="match status" value="1"/>
</dbReference>
<dbReference type="KEGG" id="ksn:43586361"/>
<dbReference type="InterPro" id="IPR003154">
    <property type="entry name" value="S1/P1nuclease"/>
</dbReference>
<comment type="similarity">
    <text evidence="1">Belongs to the nuclease type I family.</text>
</comment>
<keyword evidence="2" id="KW-0540">Nuclease</keyword>
<evidence type="ECO:0000256" key="6">
    <source>
        <dbReference type="ARBA" id="ARBA00023157"/>
    </source>
</evidence>
<evidence type="ECO:0000256" key="4">
    <source>
        <dbReference type="ARBA" id="ARBA00022759"/>
    </source>
</evidence>
<accession>A0AAJ8LGK8</accession>
<sequence length="435" mass="48391">MTLICHKLPAFGDIPRSYRQSATFVLSIIFDFLSKLSGNINIRMKTAAILLAAASVLPTALSWGAAGHEIVATIAQIHLHPSTKSKLCNILPAEAKCHLAPIAAWADQIRNRYRGTAPMHYVNAKEDHPGDHCEFGEHGWVNEDVNVVTAIQNFTRTVMEGKAGHDVDVPLRFLVHFVGDIHQPLHLAGRDKGGNGAMFSFEGHHRNLHSVWDSGIITKNIRELSNYTSPLPSKQIEDALPGAIFDPYVRWIVWEGIRQWWRDDLEDWISCPPSGDPFPHSSHTSIPPSTPAIFKDYFRTASSLILALLPNSISAYTELALPVPLRETEGFEDQALALTPQALHSKGVNMTFPACPYTWAKEIHQINCDVAWPKEYTGRPGEPLIELDTDKYLGKISRDKTIEKLLAQAGLRLAKILNEALSEEAHLQPGVYRGY</sequence>
<dbReference type="Gene3D" id="1.10.575.10">
    <property type="entry name" value="P1 Nuclease"/>
    <property type="match status" value="1"/>
</dbReference>
<evidence type="ECO:0000256" key="7">
    <source>
        <dbReference type="ARBA" id="ARBA00023180"/>
    </source>
</evidence>
<keyword evidence="3" id="KW-0479">Metal-binding</keyword>
<proteinExistence type="inferred from homology"/>
<dbReference type="EMBL" id="CP144053">
    <property type="protein sequence ID" value="WWD17377.1"/>
    <property type="molecule type" value="Genomic_DNA"/>
</dbReference>
<evidence type="ECO:0000256" key="3">
    <source>
        <dbReference type="ARBA" id="ARBA00022723"/>
    </source>
</evidence>
<dbReference type="AlphaFoldDB" id="A0AAJ8LGK8"/>
<keyword evidence="7" id="KW-0325">Glycoprotein</keyword>
<dbReference type="GO" id="GO:0046872">
    <property type="term" value="F:metal ion binding"/>
    <property type="evidence" value="ECO:0007669"/>
    <property type="project" value="UniProtKB-KW"/>
</dbReference>
<protein>
    <recommendedName>
        <fullName evidence="10">Nuclease I</fullName>
    </recommendedName>
</protein>
<name>A0AAJ8LGK8_9TREE</name>
<keyword evidence="4" id="KW-0255">Endonuclease</keyword>
<evidence type="ECO:0000313" key="9">
    <source>
        <dbReference type="Proteomes" id="UP000322225"/>
    </source>
</evidence>
<evidence type="ECO:0000256" key="5">
    <source>
        <dbReference type="ARBA" id="ARBA00022801"/>
    </source>
</evidence>
<keyword evidence="5" id="KW-0378">Hydrolase</keyword>
<dbReference type="GO" id="GO:0006308">
    <property type="term" value="P:DNA catabolic process"/>
    <property type="evidence" value="ECO:0007669"/>
    <property type="project" value="InterPro"/>
</dbReference>
<dbReference type="InterPro" id="IPR008947">
    <property type="entry name" value="PLipase_C/P1_nuclease_dom_sf"/>
</dbReference>
<evidence type="ECO:0000256" key="2">
    <source>
        <dbReference type="ARBA" id="ARBA00022722"/>
    </source>
</evidence>
<dbReference type="PANTHER" id="PTHR33146">
    <property type="entry name" value="ENDONUCLEASE 4"/>
    <property type="match status" value="1"/>
</dbReference>
<dbReference type="Proteomes" id="UP000322225">
    <property type="component" value="Chromosome 3"/>
</dbReference>
<keyword evidence="9" id="KW-1185">Reference proteome</keyword>
<dbReference type="GO" id="GO:0016788">
    <property type="term" value="F:hydrolase activity, acting on ester bonds"/>
    <property type="evidence" value="ECO:0007669"/>
    <property type="project" value="InterPro"/>
</dbReference>
<dbReference type="CDD" id="cd11010">
    <property type="entry name" value="S1-P1_nuclease"/>
    <property type="match status" value="1"/>
</dbReference>
<reference evidence="8" key="1">
    <citation type="submission" date="2017-08" db="EMBL/GenBank/DDBJ databases">
        <authorList>
            <person name="Cuomo C."/>
            <person name="Billmyre B."/>
            <person name="Heitman J."/>
        </authorList>
    </citation>
    <scope>NUCLEOTIDE SEQUENCE</scope>
    <source>
        <strain evidence="8">CBS 12478</strain>
    </source>
</reference>